<dbReference type="Gene3D" id="2.60.60.30">
    <property type="entry name" value="sav2460 like domains"/>
    <property type="match status" value="1"/>
</dbReference>
<dbReference type="InterPro" id="IPR051324">
    <property type="entry name" value="Stress/Tellurium_Resist"/>
</dbReference>
<gene>
    <name evidence="3" type="ORF">TPSD3_00085</name>
</gene>
<proteinExistence type="predicted"/>
<evidence type="ECO:0000259" key="2">
    <source>
        <dbReference type="Pfam" id="PF02342"/>
    </source>
</evidence>
<protein>
    <submittedName>
        <fullName evidence="3">Stress protein</fullName>
    </submittedName>
</protein>
<dbReference type="GO" id="GO:0046690">
    <property type="term" value="P:response to tellurium ion"/>
    <property type="evidence" value="ECO:0007669"/>
    <property type="project" value="UniProtKB-KW"/>
</dbReference>
<dbReference type="PANTHER" id="PTHR32097:SF15">
    <property type="entry name" value="STRESS RESPONSE PROTEIN SCP2"/>
    <property type="match status" value="1"/>
</dbReference>
<dbReference type="InterPro" id="IPR003325">
    <property type="entry name" value="TerD"/>
</dbReference>
<evidence type="ECO:0000313" key="3">
    <source>
        <dbReference type="EMBL" id="OUD16162.1"/>
    </source>
</evidence>
<dbReference type="EMBL" id="MSLT01000001">
    <property type="protein sequence ID" value="OUD16162.1"/>
    <property type="molecule type" value="Genomic_DNA"/>
</dbReference>
<dbReference type="AlphaFoldDB" id="A0A251XCJ7"/>
<accession>A0A251XCJ7</accession>
<dbReference type="OrthoDB" id="570928at2"/>
<dbReference type="PANTHER" id="PTHR32097">
    <property type="entry name" value="CAMP-BINDING PROTEIN 1-RELATED"/>
    <property type="match status" value="1"/>
</dbReference>
<keyword evidence="4" id="KW-1185">Reference proteome</keyword>
<dbReference type="Proteomes" id="UP000194798">
    <property type="component" value="Unassembled WGS sequence"/>
</dbReference>
<keyword evidence="1" id="KW-0778">Tellurium resistance</keyword>
<evidence type="ECO:0000313" key="4">
    <source>
        <dbReference type="Proteomes" id="UP000194798"/>
    </source>
</evidence>
<dbReference type="Pfam" id="PF02342">
    <property type="entry name" value="TerD"/>
    <property type="match status" value="1"/>
</dbReference>
<evidence type="ECO:0000256" key="1">
    <source>
        <dbReference type="ARBA" id="ARBA00022686"/>
    </source>
</evidence>
<organism evidence="3 4">
    <name type="scientific">Thioflexithrix psekupsensis</name>
    <dbReference type="NCBI Taxonomy" id="1570016"/>
    <lineage>
        <taxon>Bacteria</taxon>
        <taxon>Pseudomonadati</taxon>
        <taxon>Pseudomonadota</taxon>
        <taxon>Gammaproteobacteria</taxon>
        <taxon>Thiotrichales</taxon>
        <taxon>Thioflexithrix</taxon>
    </lineage>
</organism>
<feature type="domain" description="TerD" evidence="2">
    <location>
        <begin position="1"/>
        <end position="198"/>
    </location>
</feature>
<sequence>MAISLQKGQKIDLSKEAPGLSRVIMGLGWDVRKKSGGLFGLFGGGGQNFDLDASVLMLNEAGKITSNSDVIYYGNLKSKEGSVQHTGDNLTGEGAGDDEQIIVDLNAIPANKHRLVFVVNIYQAVERKQDFGQVENAFVRMMDAKSNKEIARYDLTDNYSGMYALIMAEIYRHNGVWKMAAIGEGSKAGSLTDLIRQYT</sequence>
<dbReference type="RefSeq" id="WP_086486562.1">
    <property type="nucleotide sequence ID" value="NZ_MSLT01000001.1"/>
</dbReference>
<comment type="caution">
    <text evidence="3">The sequence shown here is derived from an EMBL/GenBank/DDBJ whole genome shotgun (WGS) entry which is preliminary data.</text>
</comment>
<reference evidence="3 4" key="1">
    <citation type="submission" date="2016-12" db="EMBL/GenBank/DDBJ databases">
        <title>Thioflexothrix psekupsii D3 genome sequencing and assembly.</title>
        <authorList>
            <person name="Fomenkov A."/>
            <person name="Vincze T."/>
            <person name="Grabovich M."/>
            <person name="Anton B.P."/>
            <person name="Dubinina G."/>
            <person name="Orlova M."/>
            <person name="Belousova E."/>
            <person name="Roberts R.J."/>
        </authorList>
    </citation>
    <scope>NUCLEOTIDE SEQUENCE [LARGE SCALE GENOMIC DNA]</scope>
    <source>
        <strain evidence="3">D3</strain>
    </source>
</reference>
<dbReference type="CDD" id="cd06974">
    <property type="entry name" value="TerD_like"/>
    <property type="match status" value="1"/>
</dbReference>
<name>A0A251XCJ7_9GAMM</name>